<dbReference type="SUPFAM" id="SSF57667">
    <property type="entry name" value="beta-beta-alpha zinc fingers"/>
    <property type="match status" value="2"/>
</dbReference>
<dbReference type="InterPro" id="IPR013087">
    <property type="entry name" value="Znf_C2H2_type"/>
</dbReference>
<evidence type="ECO:0000313" key="8">
    <source>
        <dbReference type="Proteomes" id="UP001217089"/>
    </source>
</evidence>
<evidence type="ECO:0000256" key="3">
    <source>
        <dbReference type="ARBA" id="ARBA00022771"/>
    </source>
</evidence>
<dbReference type="Proteomes" id="UP001217089">
    <property type="component" value="Unassembled WGS sequence"/>
</dbReference>
<dbReference type="PANTHER" id="PTHR19818:SF139">
    <property type="entry name" value="PAIR-RULE PROTEIN ODD-PAIRED"/>
    <property type="match status" value="1"/>
</dbReference>
<comment type="caution">
    <text evidence="7">The sequence shown here is derived from an EMBL/GenBank/DDBJ whole genome shotgun (WGS) entry which is preliminary data.</text>
</comment>
<keyword evidence="3 5" id="KW-0863">Zinc-finger</keyword>
<sequence>MELKLKCSDRLNTVYREKQDMDTASYVNEISSKISMSLPASLSLLPLPGNIYSSNIYNHNKMNKPEKESYEMFKMEVGHDIEHKNSTRDEIHSSFETPCEKEAVPSLESQNEINACTEENVVIVEDKKSESEKEKLKDFKEQVCTSNHKHLLQNNLQLCSQVYPTHYKNETHQVRQDWSCEICGKEIFTFETIVQHTLDFHQTSESDNAIICPLCSNSFKKICMHDFLQHIRLHLKQKTNLGEKESVEQNILINDFPNVDLGIQTSKDNKGSLSFYSRQCVEGQNCATVVDDSLKVYKTKKFKNEQKSKINCDLSEINPEVNEKLFCTICYQLVKGYKEIINHNKKHGKTNQCPICQRHFSMRDSLLRHCFSHTKNKLFSCHVCTAVFTRKDNLKRHIHKLDHYGPVIINMQNRSQFLPNGGSVFKGKEKKNKVLKLNYAATKQESFTSFKRNNVFLKKFSTTLMKPNKIWKNNSKSQNVSSTRSISSYQDQHGVINNINISSQEVCFQDTLVGSSHGKLYIDSNTQVHDTGNLEETPRKHVFLPETKTNLNYNCSICSISFIELSSLKRHVIACHSEQSSEQSVEDYHHKQNMPPHCHIQTDEINTSAPEESWHTKEWYSLNHNEKVNADNGYQPADTGRFSQSDTGKVENHESLNTTDQFGFKNEVIDIEILGQLPELTPQKQFKEENTNDQQFFSIGSEEFKLSCSEEFKLTSQNQAFKNNLFGLQATNSPPVSCTKEKDKPMQSPMIKVSSLISRSNQDRRHRMLNSKFPICYFCGIYLESGAEIVSHGDDHQDLFENSCTCTICLQVLCGRDSLQRHARSHIGTSFDCFYCNACFSRKDNLKRHLKKVHNLETSLNEPLFSVIKS</sequence>
<dbReference type="EMBL" id="JARBDR010000903">
    <property type="protein sequence ID" value="KAJ8304406.1"/>
    <property type="molecule type" value="Genomic_DNA"/>
</dbReference>
<organism evidence="7 8">
    <name type="scientific">Tegillarca granosa</name>
    <name type="common">Malaysian cockle</name>
    <name type="synonym">Anadara granosa</name>
    <dbReference type="NCBI Taxonomy" id="220873"/>
    <lineage>
        <taxon>Eukaryota</taxon>
        <taxon>Metazoa</taxon>
        <taxon>Spiralia</taxon>
        <taxon>Lophotrochozoa</taxon>
        <taxon>Mollusca</taxon>
        <taxon>Bivalvia</taxon>
        <taxon>Autobranchia</taxon>
        <taxon>Pteriomorphia</taxon>
        <taxon>Arcoida</taxon>
        <taxon>Arcoidea</taxon>
        <taxon>Arcidae</taxon>
        <taxon>Tegillarca</taxon>
    </lineage>
</organism>
<dbReference type="PROSITE" id="PS00028">
    <property type="entry name" value="ZINC_FINGER_C2H2_1"/>
    <property type="match status" value="5"/>
</dbReference>
<accession>A0ABQ9EKK0</accession>
<evidence type="ECO:0000256" key="1">
    <source>
        <dbReference type="ARBA" id="ARBA00022723"/>
    </source>
</evidence>
<evidence type="ECO:0000256" key="2">
    <source>
        <dbReference type="ARBA" id="ARBA00022737"/>
    </source>
</evidence>
<dbReference type="InterPro" id="IPR036236">
    <property type="entry name" value="Znf_C2H2_sf"/>
</dbReference>
<dbReference type="InterPro" id="IPR050329">
    <property type="entry name" value="GLI_C2H2-zinc-finger"/>
</dbReference>
<feature type="domain" description="C2H2-type" evidence="6">
    <location>
        <begin position="553"/>
        <end position="581"/>
    </location>
</feature>
<feature type="domain" description="C2H2-type" evidence="6">
    <location>
        <begin position="351"/>
        <end position="378"/>
    </location>
</feature>
<keyword evidence="8" id="KW-1185">Reference proteome</keyword>
<keyword evidence="1" id="KW-0479">Metal-binding</keyword>
<dbReference type="PANTHER" id="PTHR19818">
    <property type="entry name" value="ZINC FINGER PROTEIN ZIC AND GLI"/>
    <property type="match status" value="1"/>
</dbReference>
<keyword evidence="2" id="KW-0677">Repeat</keyword>
<proteinExistence type="predicted"/>
<evidence type="ECO:0000256" key="4">
    <source>
        <dbReference type="ARBA" id="ARBA00022833"/>
    </source>
</evidence>
<evidence type="ECO:0000313" key="7">
    <source>
        <dbReference type="EMBL" id="KAJ8304406.1"/>
    </source>
</evidence>
<dbReference type="Gene3D" id="3.30.160.60">
    <property type="entry name" value="Classic Zinc Finger"/>
    <property type="match status" value="2"/>
</dbReference>
<gene>
    <name evidence="7" type="ORF">KUTeg_017989</name>
</gene>
<name>A0ABQ9EKK0_TEGGR</name>
<keyword evidence="4" id="KW-0862">Zinc</keyword>
<feature type="domain" description="C2H2-type" evidence="6">
    <location>
        <begin position="831"/>
        <end position="859"/>
    </location>
</feature>
<dbReference type="Pfam" id="PF00096">
    <property type="entry name" value="zf-C2H2"/>
    <property type="match status" value="2"/>
</dbReference>
<dbReference type="PROSITE" id="PS50157">
    <property type="entry name" value="ZINC_FINGER_C2H2_2"/>
    <property type="match status" value="4"/>
</dbReference>
<dbReference type="SMART" id="SM00355">
    <property type="entry name" value="ZnF_C2H2"/>
    <property type="match status" value="8"/>
</dbReference>
<feature type="domain" description="C2H2-type" evidence="6">
    <location>
        <begin position="379"/>
        <end position="408"/>
    </location>
</feature>
<evidence type="ECO:0000256" key="5">
    <source>
        <dbReference type="PROSITE-ProRule" id="PRU00042"/>
    </source>
</evidence>
<protein>
    <recommendedName>
        <fullName evidence="6">C2H2-type domain-containing protein</fullName>
    </recommendedName>
</protein>
<evidence type="ECO:0000259" key="6">
    <source>
        <dbReference type="PROSITE" id="PS50157"/>
    </source>
</evidence>
<reference evidence="7 8" key="1">
    <citation type="submission" date="2022-12" db="EMBL/GenBank/DDBJ databases">
        <title>Chromosome-level genome of Tegillarca granosa.</title>
        <authorList>
            <person name="Kim J."/>
        </authorList>
    </citation>
    <scope>NUCLEOTIDE SEQUENCE [LARGE SCALE GENOMIC DNA]</scope>
    <source>
        <strain evidence="7">Teg-2019</strain>
        <tissue evidence="7">Adductor muscle</tissue>
    </source>
</reference>